<feature type="region of interest" description="Disordered" evidence="1">
    <location>
        <begin position="321"/>
        <end position="350"/>
    </location>
</feature>
<proteinExistence type="predicted"/>
<sequence length="350" mass="39298">MTTLADKVILSGADNRPPMLEEDIHDSWKSRMELYMMNRRHGRMILVFAENGPLIWPTIEENRVTRPKKYSKLSAAEQLRQGDDPIDVIHHVMSFLSAVVTYHFPTTNNKLRNSSNPRKQATINDGRVGGKFCLLQNSMNSSYLNLSKRPTKVEVPKEFPKVSMVNTSLKKLKHHLAGFDVVVKERTTTTTIIEGTWGFEHKKACFKDEIIPLCEPPHGSNVDIPNIQECKQTLDVRAGTSINVQKEQSLDLSAGTLCNVNKENLKFKPRNTMSTEVPSTYIIVITSMIELESLFGPFFDEYFNGENQVVSKSSAVTTADASIKRQQQQDSTSSTSTLPTTVTADGNFDL</sequence>
<protein>
    <recommendedName>
        <fullName evidence="3">Integrase, catalytic region, zinc finger, CCHC-type, peptidase aspartic, catalytic</fullName>
    </recommendedName>
</protein>
<name>A0A6L2MNT2_TANCI</name>
<comment type="caution">
    <text evidence="2">The sequence shown here is derived from an EMBL/GenBank/DDBJ whole genome shotgun (WGS) entry which is preliminary data.</text>
</comment>
<reference evidence="2" key="1">
    <citation type="journal article" date="2019" name="Sci. Rep.">
        <title>Draft genome of Tanacetum cinerariifolium, the natural source of mosquito coil.</title>
        <authorList>
            <person name="Yamashiro T."/>
            <person name="Shiraishi A."/>
            <person name="Satake H."/>
            <person name="Nakayama K."/>
        </authorList>
    </citation>
    <scope>NUCLEOTIDE SEQUENCE</scope>
</reference>
<evidence type="ECO:0000256" key="1">
    <source>
        <dbReference type="SAM" id="MobiDB-lite"/>
    </source>
</evidence>
<dbReference type="AlphaFoldDB" id="A0A6L2MNT2"/>
<dbReference type="EMBL" id="BKCJ010006879">
    <property type="protein sequence ID" value="GEU74412.1"/>
    <property type="molecule type" value="Genomic_DNA"/>
</dbReference>
<accession>A0A6L2MNT2</accession>
<feature type="compositionally biased region" description="Low complexity" evidence="1">
    <location>
        <begin position="326"/>
        <end position="343"/>
    </location>
</feature>
<evidence type="ECO:0000313" key="2">
    <source>
        <dbReference type="EMBL" id="GEU74412.1"/>
    </source>
</evidence>
<evidence type="ECO:0008006" key="3">
    <source>
        <dbReference type="Google" id="ProtNLM"/>
    </source>
</evidence>
<organism evidence="2">
    <name type="scientific">Tanacetum cinerariifolium</name>
    <name type="common">Dalmatian daisy</name>
    <name type="synonym">Chrysanthemum cinerariifolium</name>
    <dbReference type="NCBI Taxonomy" id="118510"/>
    <lineage>
        <taxon>Eukaryota</taxon>
        <taxon>Viridiplantae</taxon>
        <taxon>Streptophyta</taxon>
        <taxon>Embryophyta</taxon>
        <taxon>Tracheophyta</taxon>
        <taxon>Spermatophyta</taxon>
        <taxon>Magnoliopsida</taxon>
        <taxon>eudicotyledons</taxon>
        <taxon>Gunneridae</taxon>
        <taxon>Pentapetalae</taxon>
        <taxon>asterids</taxon>
        <taxon>campanulids</taxon>
        <taxon>Asterales</taxon>
        <taxon>Asteraceae</taxon>
        <taxon>Asteroideae</taxon>
        <taxon>Anthemideae</taxon>
        <taxon>Anthemidinae</taxon>
        <taxon>Tanacetum</taxon>
    </lineage>
</organism>
<gene>
    <name evidence="2" type="ORF">Tci_046390</name>
</gene>